<comment type="caution">
    <text evidence="1">The sequence shown here is derived from an EMBL/GenBank/DDBJ whole genome shotgun (WGS) entry which is preliminary data.</text>
</comment>
<evidence type="ECO:0000313" key="1">
    <source>
        <dbReference type="EMBL" id="MDZ7542731.1"/>
    </source>
</evidence>
<accession>A0AAW9K800</accession>
<name>A0AAW9K800_CLOPF</name>
<gene>
    <name evidence="1" type="ORF">GNF83_16370</name>
</gene>
<feature type="non-terminal residue" evidence="1">
    <location>
        <position position="1"/>
    </location>
</feature>
<dbReference type="Pfam" id="PF01663">
    <property type="entry name" value="Phosphodiest"/>
    <property type="match status" value="1"/>
</dbReference>
<dbReference type="SUPFAM" id="SSF53649">
    <property type="entry name" value="Alkaline phosphatase-like"/>
    <property type="match status" value="1"/>
</dbReference>
<dbReference type="InterPro" id="IPR017850">
    <property type="entry name" value="Alkaline_phosphatase_core_sf"/>
</dbReference>
<protein>
    <submittedName>
        <fullName evidence="1">Uncharacterized protein</fullName>
    </submittedName>
</protein>
<dbReference type="InterPro" id="IPR002591">
    <property type="entry name" value="Phosphodiest/P_Trfase"/>
</dbReference>
<proteinExistence type="predicted"/>
<dbReference type="EMBL" id="WNUR01000429">
    <property type="protein sequence ID" value="MDZ7542731.1"/>
    <property type="molecule type" value="Genomic_DNA"/>
</dbReference>
<dbReference type="AlphaFoldDB" id="A0AAW9K800"/>
<dbReference type="Proteomes" id="UP001288944">
    <property type="component" value="Unassembled WGS sequence"/>
</dbReference>
<evidence type="ECO:0000313" key="2">
    <source>
        <dbReference type="Proteomes" id="UP001288944"/>
    </source>
</evidence>
<sequence length="183" mass="20224">VVKPEIPEGNTVVYINWDGFANYYVDLAEEQGKIPTLSNIKNNEGVYFSNATTGIPSITNPMQAAIASGTTSKYTGNSYRYFNKDQNTVIQEAPSRRNESETMAESVVRQGLNALSINQFAFEDRGTVIGDEVNPYINSDPGTTGYTDAVARFDTAIELVKNLKVSDITLDKLPRFIALYMDD</sequence>
<organism evidence="1 2">
    <name type="scientific">Clostridium perfringens</name>
    <dbReference type="NCBI Taxonomy" id="1502"/>
    <lineage>
        <taxon>Bacteria</taxon>
        <taxon>Bacillati</taxon>
        <taxon>Bacillota</taxon>
        <taxon>Clostridia</taxon>
        <taxon>Eubacteriales</taxon>
        <taxon>Clostridiaceae</taxon>
        <taxon>Clostridium</taxon>
    </lineage>
</organism>
<dbReference type="Gene3D" id="3.40.720.10">
    <property type="entry name" value="Alkaline Phosphatase, subunit A"/>
    <property type="match status" value="1"/>
</dbReference>
<reference evidence="1" key="1">
    <citation type="submission" date="2019-11" db="EMBL/GenBank/DDBJ databases">
        <title>Characterization of Clostridium perfringens isolates from swine manure treated agricultural soils.</title>
        <authorList>
            <person name="Wushke S.T."/>
        </authorList>
    </citation>
    <scope>NUCLEOTIDE SEQUENCE</scope>
    <source>
        <strain evidence="1">X62</strain>
    </source>
</reference>